<accession>A0AAE3RDB2</accession>
<reference evidence="1" key="1">
    <citation type="submission" date="2023-05" db="EMBL/GenBank/DDBJ databases">
        <authorList>
            <person name="Zhang X."/>
        </authorList>
    </citation>
    <scope>NUCLEOTIDE SEQUENCE</scope>
    <source>
        <strain evidence="1">BD1B2-1</strain>
    </source>
</reference>
<name>A0AAE3RDB2_9BACT</name>
<evidence type="ECO:0000313" key="1">
    <source>
        <dbReference type="EMBL" id="MDJ1505613.1"/>
    </source>
</evidence>
<dbReference type="EMBL" id="JASJOU010000017">
    <property type="protein sequence ID" value="MDJ1505613.1"/>
    <property type="molecule type" value="Genomic_DNA"/>
</dbReference>
<dbReference type="RefSeq" id="WP_314517822.1">
    <property type="nucleotide sequence ID" value="NZ_JASJOU010000017.1"/>
</dbReference>
<dbReference type="AlphaFoldDB" id="A0AAE3RDB2"/>
<keyword evidence="2" id="KW-1185">Reference proteome</keyword>
<comment type="caution">
    <text evidence="1">The sequence shown here is derived from an EMBL/GenBank/DDBJ whole genome shotgun (WGS) entry which is preliminary data.</text>
</comment>
<sequence>MQVPILLMALEEKKYVKIIQYNRCRYPDKKTKTNTFGSNKEQPDRTDYGLSFGLVWKLNKFSVNMDYELSFPNLGYISEEYPFDYYKYRNRNVLLTIGYSFQYVSSMAILDISLVSKIEIVEQYT</sequence>
<proteinExistence type="predicted"/>
<evidence type="ECO:0000313" key="2">
    <source>
        <dbReference type="Proteomes" id="UP001232063"/>
    </source>
</evidence>
<gene>
    <name evidence="1" type="ORF">QNI22_33465</name>
</gene>
<protein>
    <submittedName>
        <fullName evidence="1">Uncharacterized protein</fullName>
    </submittedName>
</protein>
<dbReference type="Proteomes" id="UP001232063">
    <property type="component" value="Unassembled WGS sequence"/>
</dbReference>
<organism evidence="1 2">
    <name type="scientific">Xanthocytophaga agilis</name>
    <dbReference type="NCBI Taxonomy" id="3048010"/>
    <lineage>
        <taxon>Bacteria</taxon>
        <taxon>Pseudomonadati</taxon>
        <taxon>Bacteroidota</taxon>
        <taxon>Cytophagia</taxon>
        <taxon>Cytophagales</taxon>
        <taxon>Rhodocytophagaceae</taxon>
        <taxon>Xanthocytophaga</taxon>
    </lineage>
</organism>